<dbReference type="InterPro" id="IPR046519">
    <property type="entry name" value="X-Tfes_XVIPCD"/>
</dbReference>
<feature type="domain" description="Glycoside hydrolase family 19 catalytic" evidence="2">
    <location>
        <begin position="102"/>
        <end position="156"/>
    </location>
</feature>
<feature type="domain" description="Peptidoglycan binding-like" evidence="3">
    <location>
        <begin position="217"/>
        <end position="275"/>
    </location>
</feature>
<dbReference type="EMBL" id="CP063231">
    <property type="protein sequence ID" value="URL59518.1"/>
    <property type="molecule type" value="Genomic_DNA"/>
</dbReference>
<dbReference type="InterPro" id="IPR052354">
    <property type="entry name" value="Cell_Wall_Dynamics_Protein"/>
</dbReference>
<dbReference type="SUPFAM" id="SSF53955">
    <property type="entry name" value="Lysozyme-like"/>
    <property type="match status" value="1"/>
</dbReference>
<evidence type="ECO:0000313" key="5">
    <source>
        <dbReference type="EMBL" id="URL59518.1"/>
    </source>
</evidence>
<evidence type="ECO:0000259" key="3">
    <source>
        <dbReference type="Pfam" id="PF01471"/>
    </source>
</evidence>
<dbReference type="Gene3D" id="1.10.530.10">
    <property type="match status" value="1"/>
</dbReference>
<dbReference type="RefSeq" id="WP_250340051.1">
    <property type="nucleotide sequence ID" value="NZ_CP063231.1"/>
</dbReference>
<keyword evidence="6" id="KW-1185">Reference proteome</keyword>
<dbReference type="InterPro" id="IPR002477">
    <property type="entry name" value="Peptidoglycan-bd-like"/>
</dbReference>
<evidence type="ECO:0000259" key="4">
    <source>
        <dbReference type="Pfam" id="PF20410"/>
    </source>
</evidence>
<dbReference type="PANTHER" id="PTHR34408:SF1">
    <property type="entry name" value="GLYCOSYL HYDROLASE FAMILY 19 DOMAIN-CONTAINING PROTEIN HI_1415"/>
    <property type="match status" value="1"/>
</dbReference>
<reference evidence="5" key="1">
    <citation type="submission" date="2020-10" db="EMBL/GenBank/DDBJ databases">
        <title>Whole-genome sequence of Luteibacter sp. EIF3.</title>
        <authorList>
            <person name="Friedrich I."/>
            <person name="Hertel R."/>
            <person name="Daniel R."/>
        </authorList>
    </citation>
    <scope>NUCLEOTIDE SEQUENCE</scope>
    <source>
        <strain evidence="5">EIF3</strain>
    </source>
</reference>
<evidence type="ECO:0000256" key="1">
    <source>
        <dbReference type="SAM" id="MobiDB-lite"/>
    </source>
</evidence>
<feature type="domain" description="X-Tfes XVIPCD" evidence="4">
    <location>
        <begin position="289"/>
        <end position="384"/>
    </location>
</feature>
<dbReference type="InterPro" id="IPR000726">
    <property type="entry name" value="Glyco_hydro_19_cat"/>
</dbReference>
<feature type="compositionally biased region" description="Low complexity" evidence="1">
    <location>
        <begin position="388"/>
        <end position="413"/>
    </location>
</feature>
<dbReference type="Pfam" id="PF00182">
    <property type="entry name" value="Glyco_hydro_19"/>
    <property type="match status" value="1"/>
</dbReference>
<protein>
    <submittedName>
        <fullName evidence="5">Peptidoglycan-binding protein</fullName>
    </submittedName>
</protein>
<sequence length="413" mass="44006">MSAKENADYLMEAAMKAGITDPKELANFMGQMQVESGGFARMSEGLGYSGSRLLEVFPGRNGMNTLAEANKIAAGGPEAIANEIYGGAWGKKNLGNTEPGDGWTFHGRGYVQLTGRAGYEKMGKELGLDLVHHPELAEDKDVAAKIAIQYWKDRVQANGHQTNVDAACKDINGGHNGLDARRNAAEAWQGAIEKGYKPGGPEAIPGGKASHGMSTEKAKHVQALLNAHGYTDSAGQPLKVDGHPGKETRLAIERFQADHHLKPDGVVGPATLKALETQRQHVGAPSLEDTRHPSHDIYRQALDGVQRLDTEHGRQSGPHTSMIAGSLTAAAVTNGMQGIDHVTLSGDACRAYAVQGDTKSPFKQVAEVDVLQATQTPLAQSSAEAMPQNQSQAQVQQHAEAQKQSQQQASMTM</sequence>
<evidence type="ECO:0000313" key="6">
    <source>
        <dbReference type="Proteomes" id="UP001056681"/>
    </source>
</evidence>
<dbReference type="InterPro" id="IPR036365">
    <property type="entry name" value="PGBD-like_sf"/>
</dbReference>
<gene>
    <name evidence="5" type="ORF">IM816_05280</name>
</gene>
<evidence type="ECO:0000259" key="2">
    <source>
        <dbReference type="Pfam" id="PF00182"/>
    </source>
</evidence>
<proteinExistence type="predicted"/>
<dbReference type="InterPro" id="IPR036366">
    <property type="entry name" value="PGBDSf"/>
</dbReference>
<dbReference type="Pfam" id="PF20410">
    <property type="entry name" value="X-Tfes_XVIPCD"/>
    <property type="match status" value="1"/>
</dbReference>
<organism evidence="5 6">
    <name type="scientific">Luteibacter flocculans</name>
    <dbReference type="NCBI Taxonomy" id="2780091"/>
    <lineage>
        <taxon>Bacteria</taxon>
        <taxon>Pseudomonadati</taxon>
        <taxon>Pseudomonadota</taxon>
        <taxon>Gammaproteobacteria</taxon>
        <taxon>Lysobacterales</taxon>
        <taxon>Rhodanobacteraceae</taxon>
        <taxon>Luteibacter</taxon>
    </lineage>
</organism>
<dbReference type="PANTHER" id="PTHR34408">
    <property type="entry name" value="FAMILY PROTEIN, PUTATIVE-RELATED"/>
    <property type="match status" value="1"/>
</dbReference>
<name>A0ABY4T6H0_9GAMM</name>
<dbReference type="Pfam" id="PF01471">
    <property type="entry name" value="PG_binding_1"/>
    <property type="match status" value="1"/>
</dbReference>
<dbReference type="SUPFAM" id="SSF47090">
    <property type="entry name" value="PGBD-like"/>
    <property type="match status" value="1"/>
</dbReference>
<feature type="region of interest" description="Disordered" evidence="1">
    <location>
        <begin position="378"/>
        <end position="413"/>
    </location>
</feature>
<dbReference type="Proteomes" id="UP001056681">
    <property type="component" value="Chromosome"/>
</dbReference>
<accession>A0ABY4T6H0</accession>
<dbReference type="InterPro" id="IPR023346">
    <property type="entry name" value="Lysozyme-like_dom_sf"/>
</dbReference>
<dbReference type="Gene3D" id="1.10.101.10">
    <property type="entry name" value="PGBD-like superfamily/PGBD"/>
    <property type="match status" value="1"/>
</dbReference>